<dbReference type="CDD" id="cd00387">
    <property type="entry name" value="Ribosomal_L7_L12"/>
    <property type="match status" value="1"/>
</dbReference>
<comment type="similarity">
    <text evidence="1 4">Belongs to the bacterial ribosomal protein bL12 family.</text>
</comment>
<dbReference type="Proteomes" id="UP000297891">
    <property type="component" value="Unassembled WGS sequence"/>
</dbReference>
<comment type="function">
    <text evidence="4">Forms part of the ribosomal stalk which helps the ribosome interact with GTP-bound translation factors. Is thus essential for accurate translation.</text>
</comment>
<dbReference type="AlphaFoldDB" id="A0A2M9Y1K4"/>
<dbReference type="Pfam" id="PF00542">
    <property type="entry name" value="Ribosomal_L12"/>
    <property type="match status" value="1"/>
</dbReference>
<dbReference type="RefSeq" id="WP_004783509.1">
    <property type="nucleotide sequence ID" value="NZ_NPDQ01000004.1"/>
</dbReference>
<accession>A0A2M9Y1K4</accession>
<dbReference type="InterPro" id="IPR000206">
    <property type="entry name" value="Ribosomal_bL12"/>
</dbReference>
<dbReference type="Pfam" id="PF16320">
    <property type="entry name" value="Ribosomal_L12_N"/>
    <property type="match status" value="1"/>
</dbReference>
<organism evidence="7 8">
    <name type="scientific">Leptospira brenneri</name>
    <dbReference type="NCBI Taxonomy" id="2023182"/>
    <lineage>
        <taxon>Bacteria</taxon>
        <taxon>Pseudomonadati</taxon>
        <taxon>Spirochaetota</taxon>
        <taxon>Spirochaetia</taxon>
        <taxon>Leptospirales</taxon>
        <taxon>Leptospiraceae</taxon>
        <taxon>Leptospira</taxon>
    </lineage>
</organism>
<dbReference type="InterPro" id="IPR036235">
    <property type="entry name" value="Ribosomal_bL12_oligo_N_sf"/>
</dbReference>
<sequence>MSVDALLEQIGSLTLVQAADLVKKMEDKFGISAAAPVAVAAVAGAGGGAAAAEEPATFNVILKAHGDKKIDVIKLVREITGLGLADAKTLVEAGGKSVKEGVSKDEAADIKKKLEGVGAQVEVAAAG</sequence>
<proteinExistence type="inferred from homology"/>
<dbReference type="PANTHER" id="PTHR45987">
    <property type="entry name" value="39S RIBOSOMAL PROTEIN L12"/>
    <property type="match status" value="1"/>
</dbReference>
<dbReference type="OrthoDB" id="9811748at2"/>
<name>A0A2M9Y1K4_9LEPT</name>
<evidence type="ECO:0000256" key="2">
    <source>
        <dbReference type="ARBA" id="ARBA00022980"/>
    </source>
</evidence>
<dbReference type="EMBL" id="RQFP01000014">
    <property type="protein sequence ID" value="TGK91950.1"/>
    <property type="molecule type" value="Genomic_DNA"/>
</dbReference>
<dbReference type="GO" id="GO:0022625">
    <property type="term" value="C:cytosolic large ribosomal subunit"/>
    <property type="evidence" value="ECO:0007669"/>
    <property type="project" value="TreeGrafter"/>
</dbReference>
<evidence type="ECO:0000259" key="6">
    <source>
        <dbReference type="Pfam" id="PF16320"/>
    </source>
</evidence>
<dbReference type="InterPro" id="IPR008932">
    <property type="entry name" value="Ribosomal_bL12_oligo"/>
</dbReference>
<comment type="caution">
    <text evidence="7">The sequence shown here is derived from an EMBL/GenBank/DDBJ whole genome shotgun (WGS) entry which is preliminary data.</text>
</comment>
<dbReference type="FunFam" id="3.30.1390.10:FF:000001">
    <property type="entry name" value="50S ribosomal protein L7/L12"/>
    <property type="match status" value="1"/>
</dbReference>
<evidence type="ECO:0000256" key="1">
    <source>
        <dbReference type="ARBA" id="ARBA00007197"/>
    </source>
</evidence>
<dbReference type="Gene3D" id="1.20.5.710">
    <property type="entry name" value="Single helix bin"/>
    <property type="match status" value="1"/>
</dbReference>
<keyword evidence="3 4" id="KW-0687">Ribonucleoprotein</keyword>
<dbReference type="InterPro" id="IPR014719">
    <property type="entry name" value="Ribosomal_bL12_C/ClpS-like"/>
</dbReference>
<keyword evidence="2 4" id="KW-0689">Ribosomal protein</keyword>
<evidence type="ECO:0000259" key="5">
    <source>
        <dbReference type="Pfam" id="PF00542"/>
    </source>
</evidence>
<comment type="subunit">
    <text evidence="4">Homodimer. Part of the ribosomal stalk of the 50S ribosomal subunit. Forms a multimeric L10(L12)X complex, where L10 forms an elongated spine to which 2 to 4 L12 dimers bind in a sequential fashion. Binds GTP-bound translation factors.</text>
</comment>
<dbReference type="GO" id="GO:0006412">
    <property type="term" value="P:translation"/>
    <property type="evidence" value="ECO:0007669"/>
    <property type="project" value="UniProtKB-UniRule"/>
</dbReference>
<dbReference type="NCBIfam" id="TIGR00855">
    <property type="entry name" value="L12"/>
    <property type="match status" value="1"/>
</dbReference>
<dbReference type="GO" id="GO:0003729">
    <property type="term" value="F:mRNA binding"/>
    <property type="evidence" value="ECO:0007669"/>
    <property type="project" value="TreeGrafter"/>
</dbReference>
<dbReference type="GeneID" id="79825549"/>
<evidence type="ECO:0000256" key="4">
    <source>
        <dbReference type="HAMAP-Rule" id="MF_00368"/>
    </source>
</evidence>
<dbReference type="HAMAP" id="MF_00368">
    <property type="entry name" value="Ribosomal_bL12"/>
    <property type="match status" value="1"/>
</dbReference>
<dbReference type="Gene3D" id="3.30.1390.10">
    <property type="match status" value="1"/>
</dbReference>
<feature type="domain" description="Large ribosomal subunit protein bL12 C-terminal" evidence="5">
    <location>
        <begin position="58"/>
        <end position="123"/>
    </location>
</feature>
<evidence type="ECO:0000313" key="8">
    <source>
        <dbReference type="Proteomes" id="UP000297891"/>
    </source>
</evidence>
<feature type="domain" description="Large ribosomal subunit protein bL12 oligomerization" evidence="6">
    <location>
        <begin position="3"/>
        <end position="49"/>
    </location>
</feature>
<dbReference type="PANTHER" id="PTHR45987:SF4">
    <property type="entry name" value="LARGE RIBOSOMAL SUBUNIT PROTEIN BL12M"/>
    <property type="match status" value="1"/>
</dbReference>
<evidence type="ECO:0000256" key="3">
    <source>
        <dbReference type="ARBA" id="ARBA00023274"/>
    </source>
</evidence>
<evidence type="ECO:0000313" key="7">
    <source>
        <dbReference type="EMBL" id="TGK91950.1"/>
    </source>
</evidence>
<protein>
    <recommendedName>
        <fullName evidence="4">Large ribosomal subunit protein bL12</fullName>
    </recommendedName>
</protein>
<reference evidence="7" key="1">
    <citation type="journal article" date="2019" name="PLoS Negl. Trop. Dis.">
        <title>Revisiting the worldwide diversity of Leptospira species in the environment.</title>
        <authorList>
            <person name="Vincent A.T."/>
            <person name="Schiettekatte O."/>
            <person name="Bourhy P."/>
            <person name="Veyrier F.J."/>
            <person name="Picardeau M."/>
        </authorList>
    </citation>
    <scope>NUCLEOTIDE SEQUENCE [LARGE SCALE GENOMIC DNA]</scope>
    <source>
        <strain evidence="7">201800277</strain>
    </source>
</reference>
<dbReference type="InterPro" id="IPR013823">
    <property type="entry name" value="Ribosomal_bL12_C"/>
</dbReference>
<gene>
    <name evidence="4" type="primary">rplL</name>
    <name evidence="7" type="ORF">EHQ30_17355</name>
</gene>
<dbReference type="SUPFAM" id="SSF54736">
    <property type="entry name" value="ClpS-like"/>
    <property type="match status" value="1"/>
</dbReference>
<keyword evidence="8" id="KW-1185">Reference proteome</keyword>
<dbReference type="SUPFAM" id="SSF48300">
    <property type="entry name" value="Ribosomal protein L7/12, oligomerisation (N-terminal) domain"/>
    <property type="match status" value="1"/>
</dbReference>
<dbReference type="GO" id="GO:0003735">
    <property type="term" value="F:structural constituent of ribosome"/>
    <property type="evidence" value="ECO:0007669"/>
    <property type="project" value="InterPro"/>
</dbReference>